<dbReference type="Proteomes" id="UP000277811">
    <property type="component" value="Unassembled WGS sequence"/>
</dbReference>
<evidence type="ECO:0000313" key="1">
    <source>
        <dbReference type="EMBL" id="VBB05071.1"/>
    </source>
</evidence>
<evidence type="ECO:0000313" key="2">
    <source>
        <dbReference type="Proteomes" id="UP000277811"/>
    </source>
</evidence>
<accession>A0A498R164</accession>
<reference evidence="1 2" key="1">
    <citation type="submission" date="2018-06" db="EMBL/GenBank/DDBJ databases">
        <authorList>
            <person name="Strepis N."/>
        </authorList>
    </citation>
    <scope>NUCLEOTIDE SEQUENCE [LARGE SCALE GENOMIC DNA]</scope>
    <source>
        <strain evidence="1">LUCI</strain>
    </source>
</reference>
<protein>
    <submittedName>
        <fullName evidence="1">Uncharacterized protein</fullName>
    </submittedName>
</protein>
<gene>
    <name evidence="1" type="ORF">LUCI_0277</name>
</gene>
<organism evidence="1 2">
    <name type="scientific">Lucifera butyrica</name>
    <dbReference type="NCBI Taxonomy" id="1351585"/>
    <lineage>
        <taxon>Bacteria</taxon>
        <taxon>Bacillati</taxon>
        <taxon>Bacillota</taxon>
        <taxon>Negativicutes</taxon>
        <taxon>Veillonellales</taxon>
        <taxon>Veillonellaceae</taxon>
        <taxon>Lucifera</taxon>
    </lineage>
</organism>
<keyword evidence="2" id="KW-1185">Reference proteome</keyword>
<sequence length="56" mass="6245">MVEDAWEFSGEVCDYYEVLDDKCISAMGGMNSEACKIYQELAIRCLAAESNREEGA</sequence>
<proteinExistence type="predicted"/>
<dbReference type="EMBL" id="UPPP01000052">
    <property type="protein sequence ID" value="VBB05071.1"/>
    <property type="molecule type" value="Genomic_DNA"/>
</dbReference>
<name>A0A498R164_9FIRM</name>
<dbReference type="RefSeq" id="WP_165865839.1">
    <property type="nucleotide sequence ID" value="NZ_UPPP01000052.1"/>
</dbReference>
<dbReference type="AlphaFoldDB" id="A0A498R164"/>